<dbReference type="Proteomes" id="UP001596957">
    <property type="component" value="Unassembled WGS sequence"/>
</dbReference>
<evidence type="ECO:0000313" key="2">
    <source>
        <dbReference type="EMBL" id="MFD0287407.1"/>
    </source>
</evidence>
<dbReference type="EMBL" id="JBHTEC010000001">
    <property type="protein sequence ID" value="MFD0287407.1"/>
    <property type="molecule type" value="Genomic_DNA"/>
</dbReference>
<evidence type="ECO:0000313" key="3">
    <source>
        <dbReference type="Proteomes" id="UP001596957"/>
    </source>
</evidence>
<proteinExistence type="predicted"/>
<reference evidence="3" key="1">
    <citation type="journal article" date="2019" name="Int. J. Syst. Evol. Microbiol.">
        <title>The Global Catalogue of Microorganisms (GCM) 10K type strain sequencing project: providing services to taxonomists for standard genome sequencing and annotation.</title>
        <authorList>
            <consortium name="The Broad Institute Genomics Platform"/>
            <consortium name="The Broad Institute Genome Sequencing Center for Infectious Disease"/>
            <person name="Wu L."/>
            <person name="Ma J."/>
        </authorList>
    </citation>
    <scope>NUCLEOTIDE SEQUENCE [LARGE SCALE GENOMIC DNA]</scope>
    <source>
        <strain evidence="3">CGMCC 4.7198</strain>
    </source>
</reference>
<comment type="caution">
    <text evidence="2">The sequence shown here is derived from an EMBL/GenBank/DDBJ whole genome shotgun (WGS) entry which is preliminary data.</text>
</comment>
<dbReference type="RefSeq" id="WP_381263289.1">
    <property type="nucleotide sequence ID" value="NZ_JBHTBI010000075.1"/>
</dbReference>
<keyword evidence="3" id="KW-1185">Reference proteome</keyword>
<organism evidence="2 3">
    <name type="scientific">Streptomyces lutosisoli</name>
    <dbReference type="NCBI Taxonomy" id="2665721"/>
    <lineage>
        <taxon>Bacteria</taxon>
        <taxon>Bacillati</taxon>
        <taxon>Actinomycetota</taxon>
        <taxon>Actinomycetes</taxon>
        <taxon>Kitasatosporales</taxon>
        <taxon>Streptomycetaceae</taxon>
        <taxon>Streptomyces</taxon>
    </lineage>
</organism>
<sequence>MPSIRRGTTDPVTALGVGSAAEEGGSVSTSVTVTRAFTRL</sequence>
<accession>A0ABW2VY38</accession>
<evidence type="ECO:0000256" key="1">
    <source>
        <dbReference type="SAM" id="MobiDB-lite"/>
    </source>
</evidence>
<gene>
    <name evidence="2" type="ORF">ACFQZP_38210</name>
</gene>
<feature type="region of interest" description="Disordered" evidence="1">
    <location>
        <begin position="1"/>
        <end position="40"/>
    </location>
</feature>
<name>A0ABW2VY38_9ACTN</name>
<protein>
    <submittedName>
        <fullName evidence="2">Uncharacterized protein</fullName>
    </submittedName>
</protein>
<feature type="compositionally biased region" description="Polar residues" evidence="1">
    <location>
        <begin position="26"/>
        <end position="40"/>
    </location>
</feature>